<dbReference type="AlphaFoldDB" id="A0A4D6MZ18"/>
<evidence type="ECO:0000313" key="1">
    <source>
        <dbReference type="EMBL" id="QCE05912.1"/>
    </source>
</evidence>
<evidence type="ECO:0000313" key="2">
    <source>
        <dbReference type="Proteomes" id="UP000501690"/>
    </source>
</evidence>
<dbReference type="EMBL" id="CP039353">
    <property type="protein sequence ID" value="QCE05912.1"/>
    <property type="molecule type" value="Genomic_DNA"/>
</dbReference>
<reference evidence="1 2" key="1">
    <citation type="submission" date="2019-04" db="EMBL/GenBank/DDBJ databases">
        <title>An improved genome assembly and genetic linkage map for asparagus bean, Vigna unguiculata ssp. sesquipedialis.</title>
        <authorList>
            <person name="Xia Q."/>
            <person name="Zhang R."/>
            <person name="Dong Y."/>
        </authorList>
    </citation>
    <scope>NUCLEOTIDE SEQUENCE [LARGE SCALE GENOMIC DNA]</scope>
    <source>
        <tissue evidence="1">Leaf</tissue>
    </source>
</reference>
<sequence length="209" mass="22910">MLCFKAIDNAISGVKHVTFSELWLRMSSLELWLGITNEHEELLSCGSVGMLHPTRLNSSRLLARLRPTKLSGRSDPSGLSGTFVSSGTLGKSMSMVLGIQVETPYVKPNKWVDPTWQGHRAGRYRLGRRTGRARLGQFDQCLSSSPPGRCGLSSLTDLFELSSMADQYVSSGHPGPSRSSGPPDRLCCQVFVKSIEFKVREAIIDDHSG</sequence>
<accession>A0A4D6MZ18</accession>
<name>A0A4D6MZ18_VIGUN</name>
<dbReference type="Proteomes" id="UP000501690">
    <property type="component" value="Linkage Group LG9"/>
</dbReference>
<proteinExistence type="predicted"/>
<keyword evidence="2" id="KW-1185">Reference proteome</keyword>
<organism evidence="1 2">
    <name type="scientific">Vigna unguiculata</name>
    <name type="common">Cowpea</name>
    <dbReference type="NCBI Taxonomy" id="3917"/>
    <lineage>
        <taxon>Eukaryota</taxon>
        <taxon>Viridiplantae</taxon>
        <taxon>Streptophyta</taxon>
        <taxon>Embryophyta</taxon>
        <taxon>Tracheophyta</taxon>
        <taxon>Spermatophyta</taxon>
        <taxon>Magnoliopsida</taxon>
        <taxon>eudicotyledons</taxon>
        <taxon>Gunneridae</taxon>
        <taxon>Pentapetalae</taxon>
        <taxon>rosids</taxon>
        <taxon>fabids</taxon>
        <taxon>Fabales</taxon>
        <taxon>Fabaceae</taxon>
        <taxon>Papilionoideae</taxon>
        <taxon>50 kb inversion clade</taxon>
        <taxon>NPAAA clade</taxon>
        <taxon>indigoferoid/millettioid clade</taxon>
        <taxon>Phaseoleae</taxon>
        <taxon>Vigna</taxon>
    </lineage>
</organism>
<protein>
    <submittedName>
        <fullName evidence="1">Uncharacterized protein</fullName>
    </submittedName>
</protein>
<gene>
    <name evidence="1" type="ORF">DEO72_LG9g921</name>
</gene>